<evidence type="ECO:0000256" key="1">
    <source>
        <dbReference type="ARBA" id="ARBA00023186"/>
    </source>
</evidence>
<dbReference type="PANTHER" id="PTHR44145:SF3">
    <property type="entry name" value="DNAJ HOMOLOG SUBFAMILY A MEMBER 3, MITOCHONDRIAL"/>
    <property type="match status" value="1"/>
</dbReference>
<evidence type="ECO:0000256" key="2">
    <source>
        <dbReference type="SAM" id="MobiDB-lite"/>
    </source>
</evidence>
<organism evidence="5 6">
    <name type="scientific">Mucilaginibacter lutimaris</name>
    <dbReference type="NCBI Taxonomy" id="931629"/>
    <lineage>
        <taxon>Bacteria</taxon>
        <taxon>Pseudomonadati</taxon>
        <taxon>Bacteroidota</taxon>
        <taxon>Sphingobacteriia</taxon>
        <taxon>Sphingobacteriales</taxon>
        <taxon>Sphingobacteriaceae</taxon>
        <taxon>Mucilaginibacter</taxon>
    </lineage>
</organism>
<proteinExistence type="predicted"/>
<dbReference type="Proteomes" id="UP001597073">
    <property type="component" value="Unassembled WGS sequence"/>
</dbReference>
<dbReference type="CDD" id="cd06257">
    <property type="entry name" value="DnaJ"/>
    <property type="match status" value="1"/>
</dbReference>
<keyword evidence="3" id="KW-0472">Membrane</keyword>
<name>A0ABW2ZGE4_9SPHI</name>
<evidence type="ECO:0000256" key="3">
    <source>
        <dbReference type="SAM" id="Phobius"/>
    </source>
</evidence>
<evidence type="ECO:0000313" key="5">
    <source>
        <dbReference type="EMBL" id="MFD0765258.1"/>
    </source>
</evidence>
<evidence type="ECO:0000313" key="6">
    <source>
        <dbReference type="Proteomes" id="UP001597073"/>
    </source>
</evidence>
<feature type="region of interest" description="Disordered" evidence="2">
    <location>
        <begin position="77"/>
        <end position="99"/>
    </location>
</feature>
<dbReference type="Gene3D" id="1.10.287.110">
    <property type="entry name" value="DnaJ domain"/>
    <property type="match status" value="1"/>
</dbReference>
<dbReference type="EMBL" id="JBHTIA010000006">
    <property type="protein sequence ID" value="MFD0765258.1"/>
    <property type="molecule type" value="Genomic_DNA"/>
</dbReference>
<sequence>MDFNKDYYRVLGLKVKATAAEVKAAYRSQAKKFHPDLHPNDPDCESRIKEINEAWEVLGNGEQRFIYDTFKEAERAEANKVPPVQEPVKPKPGQRTSTRKQWAAREKKYYLSGELVMKFRGIQDEFLTVDVLKEVVYNLKPTDVRAHIKQDDIFYEAMPPHFRARFDGPKINLKVPQPVKATVSGPWGNRHYLLEIKDLVIPTVTVRDVTKDDGDSFGTLSGIFYGYISIVQYVEVESQITEFYGPTGKKDFKTEQGGRYERREYYHADGSTYWSNWAATGPKSTGYTGRRYGYDKRSVKAAGDAGCLSYVFGLLFLIFVLPKLIWIWPVGLLFLLLWLISVKRWSGIFVLVSGFAALLFLFSLFSTYHQKTDQHPVSVVKSLKKRVTKKAVPGSRDTLITHLRSWSDYEGKVYEGKYSVSQSALRAAGRYKQDLAVDAEGEVAYDMMLQKLLSKDKRQLKGLYAMLDRIRDRDKLDRKKFAEMFVSMVQDIPYAIVLPQECDSSLYHDRFISGYLGRTDARCDANQRFGINTPVEFLAGLNGDCDTRTLLIFTVLSHYKYDVALLSSTPYSHSLIGVDLPYEGAAYEGPEGRYVLWETTSKSAPGLLPNDINNLDYWRISLISKP</sequence>
<feature type="transmembrane region" description="Helical" evidence="3">
    <location>
        <begin position="325"/>
        <end position="341"/>
    </location>
</feature>
<feature type="transmembrane region" description="Helical" evidence="3">
    <location>
        <begin position="348"/>
        <end position="368"/>
    </location>
</feature>
<dbReference type="InterPro" id="IPR036869">
    <property type="entry name" value="J_dom_sf"/>
</dbReference>
<keyword evidence="6" id="KW-1185">Reference proteome</keyword>
<dbReference type="InterPro" id="IPR051938">
    <property type="entry name" value="Apopto_cytoskel_mod"/>
</dbReference>
<dbReference type="PROSITE" id="PS50076">
    <property type="entry name" value="DNAJ_2"/>
    <property type="match status" value="1"/>
</dbReference>
<accession>A0ABW2ZGE4</accession>
<feature type="domain" description="J" evidence="4">
    <location>
        <begin position="6"/>
        <end position="71"/>
    </location>
</feature>
<feature type="transmembrane region" description="Helical" evidence="3">
    <location>
        <begin position="301"/>
        <end position="319"/>
    </location>
</feature>
<keyword evidence="3" id="KW-0812">Transmembrane</keyword>
<evidence type="ECO:0000259" key="4">
    <source>
        <dbReference type="PROSITE" id="PS50076"/>
    </source>
</evidence>
<dbReference type="PANTHER" id="PTHR44145">
    <property type="entry name" value="DNAJ HOMOLOG SUBFAMILY A MEMBER 3, MITOCHONDRIAL"/>
    <property type="match status" value="1"/>
</dbReference>
<keyword evidence="3" id="KW-1133">Transmembrane helix</keyword>
<reference evidence="6" key="1">
    <citation type="journal article" date="2019" name="Int. J. Syst. Evol. Microbiol.">
        <title>The Global Catalogue of Microorganisms (GCM) 10K type strain sequencing project: providing services to taxonomists for standard genome sequencing and annotation.</title>
        <authorList>
            <consortium name="The Broad Institute Genomics Platform"/>
            <consortium name="The Broad Institute Genome Sequencing Center for Infectious Disease"/>
            <person name="Wu L."/>
            <person name="Ma J."/>
        </authorList>
    </citation>
    <scope>NUCLEOTIDE SEQUENCE [LARGE SCALE GENOMIC DNA]</scope>
    <source>
        <strain evidence="6">CCUG 60742</strain>
    </source>
</reference>
<gene>
    <name evidence="5" type="ORF">ACFQZI_10380</name>
</gene>
<comment type="caution">
    <text evidence="5">The sequence shown here is derived from an EMBL/GenBank/DDBJ whole genome shotgun (WGS) entry which is preliminary data.</text>
</comment>
<dbReference type="Pfam" id="PF00226">
    <property type="entry name" value="DnaJ"/>
    <property type="match status" value="1"/>
</dbReference>
<dbReference type="SUPFAM" id="SSF46565">
    <property type="entry name" value="Chaperone J-domain"/>
    <property type="match status" value="1"/>
</dbReference>
<dbReference type="SMART" id="SM00271">
    <property type="entry name" value="DnaJ"/>
    <property type="match status" value="1"/>
</dbReference>
<keyword evidence="1" id="KW-0143">Chaperone</keyword>
<dbReference type="RefSeq" id="WP_377142178.1">
    <property type="nucleotide sequence ID" value="NZ_JBHTIA010000006.1"/>
</dbReference>
<dbReference type="InterPro" id="IPR001623">
    <property type="entry name" value="DnaJ_domain"/>
</dbReference>
<protein>
    <submittedName>
        <fullName evidence="5">J domain-containing protein</fullName>
    </submittedName>
</protein>
<dbReference type="PRINTS" id="PR00625">
    <property type="entry name" value="JDOMAIN"/>
</dbReference>